<name>A0A9X1Y1H0_9BACL</name>
<feature type="domain" description="Deacetylase PdaC" evidence="3">
    <location>
        <begin position="65"/>
        <end position="155"/>
    </location>
</feature>
<evidence type="ECO:0000256" key="1">
    <source>
        <dbReference type="SAM" id="SignalP"/>
    </source>
</evidence>
<keyword evidence="1" id="KW-0732">Signal</keyword>
<dbReference type="Pfam" id="PF11738">
    <property type="entry name" value="DUF3298"/>
    <property type="match status" value="1"/>
</dbReference>
<gene>
    <name evidence="4" type="ORF">M0651_21045</name>
</gene>
<dbReference type="AlphaFoldDB" id="A0A9X1Y1H0"/>
<dbReference type="RefSeq" id="WP_248553673.1">
    <property type="nucleotide sequence ID" value="NZ_JALPRK010000027.1"/>
</dbReference>
<evidence type="ECO:0000313" key="4">
    <source>
        <dbReference type="EMBL" id="MCK8489660.1"/>
    </source>
</evidence>
<evidence type="ECO:0000259" key="2">
    <source>
        <dbReference type="Pfam" id="PF11738"/>
    </source>
</evidence>
<dbReference type="Gene3D" id="3.30.565.40">
    <property type="entry name" value="Fervidobacterium nodosum Rt17-B1 like"/>
    <property type="match status" value="1"/>
</dbReference>
<organism evidence="4 5">
    <name type="scientific">Paenibacillus mellifer</name>
    <dbReference type="NCBI Taxonomy" id="2937794"/>
    <lineage>
        <taxon>Bacteria</taxon>
        <taxon>Bacillati</taxon>
        <taxon>Bacillota</taxon>
        <taxon>Bacilli</taxon>
        <taxon>Bacillales</taxon>
        <taxon>Paenibacillaceae</taxon>
        <taxon>Paenibacillus</taxon>
    </lineage>
</organism>
<dbReference type="InterPro" id="IPR025303">
    <property type="entry name" value="PdaC"/>
</dbReference>
<evidence type="ECO:0000313" key="5">
    <source>
        <dbReference type="Proteomes" id="UP001139534"/>
    </source>
</evidence>
<dbReference type="Gene3D" id="3.90.640.20">
    <property type="entry name" value="Heat-shock cognate protein, ATPase"/>
    <property type="match status" value="1"/>
</dbReference>
<dbReference type="InterPro" id="IPR037126">
    <property type="entry name" value="PdaC/RsiV-like_sf"/>
</dbReference>
<dbReference type="Proteomes" id="UP001139534">
    <property type="component" value="Unassembled WGS sequence"/>
</dbReference>
<comment type="caution">
    <text evidence="4">The sequence shown here is derived from an EMBL/GenBank/DDBJ whole genome shotgun (WGS) entry which is preliminary data.</text>
</comment>
<evidence type="ECO:0000259" key="3">
    <source>
        <dbReference type="Pfam" id="PF13739"/>
    </source>
</evidence>
<accession>A0A9X1Y1H0</accession>
<keyword evidence="5" id="KW-1185">Reference proteome</keyword>
<feature type="domain" description="DUF3298" evidence="2">
    <location>
        <begin position="174"/>
        <end position="243"/>
    </location>
</feature>
<proteinExistence type="predicted"/>
<dbReference type="InterPro" id="IPR021729">
    <property type="entry name" value="DUF3298"/>
</dbReference>
<dbReference type="EMBL" id="JALPRK010000027">
    <property type="protein sequence ID" value="MCK8489660.1"/>
    <property type="molecule type" value="Genomic_DNA"/>
</dbReference>
<protein>
    <submittedName>
        <fullName evidence="4">DUF3298 and DUF4163 domain-containing protein</fullName>
    </submittedName>
</protein>
<feature type="signal peptide" evidence="1">
    <location>
        <begin position="1"/>
        <end position="29"/>
    </location>
</feature>
<sequence>MKRNAVKMMTSLMTAGLMVSGVAVVPTEAAPQSPVELSGEMDALRPTLQQEQQGVKITNHTIEKKIPEASIKVDYPQISGLKHKSVQKKINKLLKEKAETFVANALKEAKAGQPTTPSGNPYEYVGVYKVTYNRDGVLSLYQDLYSYTGGAHGITVREGMTFRLDTGKLLTLDELLRANSNYRSIVDLAIAKKLQETDGYFGNFKTIGPNPSYFVQDDGVTIFFQLYDYLPYVFGFPEFHFPFAQLLPPGTNPFDFKTH</sequence>
<feature type="chain" id="PRO_5040800332" evidence="1">
    <location>
        <begin position="30"/>
        <end position="259"/>
    </location>
</feature>
<reference evidence="4" key="1">
    <citation type="submission" date="2022-04" db="EMBL/GenBank/DDBJ databases">
        <authorList>
            <person name="Seo M.-J."/>
        </authorList>
    </citation>
    <scope>NUCLEOTIDE SEQUENCE</scope>
    <source>
        <strain evidence="4">MBLB2552</strain>
    </source>
</reference>
<dbReference type="Pfam" id="PF13739">
    <property type="entry name" value="PdaC"/>
    <property type="match status" value="1"/>
</dbReference>